<dbReference type="InParanoid" id="Q23WL6"/>
<keyword evidence="4" id="KW-1185">Reference proteome</keyword>
<evidence type="ECO:0000313" key="3">
    <source>
        <dbReference type="EMBL" id="EAS00964.2"/>
    </source>
</evidence>
<dbReference type="GeneID" id="7843171"/>
<feature type="coiled-coil region" evidence="1">
    <location>
        <begin position="614"/>
        <end position="728"/>
    </location>
</feature>
<keyword evidence="1" id="KW-0175">Coiled coil</keyword>
<gene>
    <name evidence="3" type="ORF">TTHERM_00924280</name>
</gene>
<dbReference type="RefSeq" id="XP_001021209.2">
    <property type="nucleotide sequence ID" value="XM_001021209.2"/>
</dbReference>
<feature type="compositionally biased region" description="Polar residues" evidence="2">
    <location>
        <begin position="24"/>
        <end position="38"/>
    </location>
</feature>
<accession>Q23WL6</accession>
<dbReference type="KEGG" id="tet:TTHERM_00924280"/>
<feature type="compositionally biased region" description="Polar residues" evidence="2">
    <location>
        <begin position="104"/>
        <end position="116"/>
    </location>
</feature>
<feature type="region of interest" description="Disordered" evidence="2">
    <location>
        <begin position="1"/>
        <end position="116"/>
    </location>
</feature>
<evidence type="ECO:0000256" key="2">
    <source>
        <dbReference type="SAM" id="MobiDB-lite"/>
    </source>
</evidence>
<evidence type="ECO:0000256" key="1">
    <source>
        <dbReference type="SAM" id="Coils"/>
    </source>
</evidence>
<reference evidence="4" key="1">
    <citation type="journal article" date="2006" name="PLoS Biol.">
        <title>Macronuclear genome sequence of the ciliate Tetrahymena thermophila, a model eukaryote.</title>
        <authorList>
            <person name="Eisen J.A."/>
            <person name="Coyne R.S."/>
            <person name="Wu M."/>
            <person name="Wu D."/>
            <person name="Thiagarajan M."/>
            <person name="Wortman J.R."/>
            <person name="Badger J.H."/>
            <person name="Ren Q."/>
            <person name="Amedeo P."/>
            <person name="Jones K.M."/>
            <person name="Tallon L.J."/>
            <person name="Delcher A.L."/>
            <person name="Salzberg S.L."/>
            <person name="Silva J.C."/>
            <person name="Haas B.J."/>
            <person name="Majoros W.H."/>
            <person name="Farzad M."/>
            <person name="Carlton J.M."/>
            <person name="Smith R.K. Jr."/>
            <person name="Garg J."/>
            <person name="Pearlman R.E."/>
            <person name="Karrer K.M."/>
            <person name="Sun L."/>
            <person name="Manning G."/>
            <person name="Elde N.C."/>
            <person name="Turkewitz A.P."/>
            <person name="Asai D.J."/>
            <person name="Wilkes D.E."/>
            <person name="Wang Y."/>
            <person name="Cai H."/>
            <person name="Collins K."/>
            <person name="Stewart B.A."/>
            <person name="Lee S.R."/>
            <person name="Wilamowska K."/>
            <person name="Weinberg Z."/>
            <person name="Ruzzo W.L."/>
            <person name="Wloga D."/>
            <person name="Gaertig J."/>
            <person name="Frankel J."/>
            <person name="Tsao C.-C."/>
            <person name="Gorovsky M.A."/>
            <person name="Keeling P.J."/>
            <person name="Waller R.F."/>
            <person name="Patron N.J."/>
            <person name="Cherry J.M."/>
            <person name="Stover N.A."/>
            <person name="Krieger C.J."/>
            <person name="del Toro C."/>
            <person name="Ryder H.F."/>
            <person name="Williamson S.C."/>
            <person name="Barbeau R.A."/>
            <person name="Hamilton E.P."/>
            <person name="Orias E."/>
        </authorList>
    </citation>
    <scope>NUCLEOTIDE SEQUENCE [LARGE SCALE GENOMIC DNA]</scope>
    <source>
        <strain evidence="4">SB210</strain>
    </source>
</reference>
<feature type="compositionally biased region" description="Polar residues" evidence="2">
    <location>
        <begin position="7"/>
        <end position="16"/>
    </location>
</feature>
<dbReference type="EMBL" id="GG662607">
    <property type="protein sequence ID" value="EAS00964.2"/>
    <property type="molecule type" value="Genomic_DNA"/>
</dbReference>
<sequence>MTDAAEEQTSLQSISNKGFREKNYANTSYSSDMSQIQLPNIEIDLQPVEEEEDQLTLSDIQSNEDDQKSEKKIEDDENSMVSSIPKQKTPNNNANLNIPPNTNQSPKQSQSEINASPQSQKNLNYMLFPNIQAQMLKQRPTLTGQNSPSFSQYIEQKSIDELQKQFQSNSSIQSLEKKDKTNYFCKRTKKEDKQQGINLNKKNFCFKVDTNTEKILLYVQEVGRFELALKSPRTQESIFQLGIQKDFLDYNKLKDEVLKEEVDDPIENLKQSCLKKKLAKLVIRISKKRDEIIKVLDGKKLIDQSKQSSPSSFYIGSASIQQGSSKQLFTQDDYNQFVQSTNRNLRKIQATISIMGEKSKSLSPSMVRYSNIINSSLMQSYKDFNMVRMLQTLPSVNDTFSSDLEKELKKFDKQKQLIQKKALEIIKQEQMRENQAEYIKRKDQLAEQRIQQLKEEAFSKSQEIQNKKLQKQEKCFQAEVTNKYSLYNKIQKITRKHEEIDERIQRLKNEREMLIKQQSQKYYEKSLDTQEKQRIKMEEDYNLRVKIQDNLIEDEILAKQRQEALLRMKQDKIVKFNMKEQETMNYAQRLKIQDHSNQINKLLFKLEKVEQFQLEKERERKAKILQKKLELLEREKSYNNNTKKLNEEIKLKEYNKILNVERHNALIKLKEVDQNNMINYKRALAQARNQDIKDSVESQKKVQDIKVIQIMQKEKQLKEKNMEDKIKKLIIKTVQNECLKQRQIERQKIFDNVEKTSLYLFQEEINNQNFDQNLGFSKQIKYNKAIKMLENTIERSILDTSIQFQNSLLDQFAEEVQIKDFQDFQNVEQAKSKYSQKSDLLLNQSM</sequence>
<evidence type="ECO:0000313" key="4">
    <source>
        <dbReference type="Proteomes" id="UP000009168"/>
    </source>
</evidence>
<feature type="coiled-coil region" evidence="1">
    <location>
        <begin position="401"/>
        <end position="517"/>
    </location>
</feature>
<feature type="compositionally biased region" description="Polar residues" evidence="2">
    <location>
        <begin position="79"/>
        <end position="89"/>
    </location>
</feature>
<dbReference type="Proteomes" id="UP000009168">
    <property type="component" value="Unassembled WGS sequence"/>
</dbReference>
<organism evidence="3 4">
    <name type="scientific">Tetrahymena thermophila (strain SB210)</name>
    <dbReference type="NCBI Taxonomy" id="312017"/>
    <lineage>
        <taxon>Eukaryota</taxon>
        <taxon>Sar</taxon>
        <taxon>Alveolata</taxon>
        <taxon>Ciliophora</taxon>
        <taxon>Intramacronucleata</taxon>
        <taxon>Oligohymenophorea</taxon>
        <taxon>Hymenostomatida</taxon>
        <taxon>Tetrahymenina</taxon>
        <taxon>Tetrahymenidae</taxon>
        <taxon>Tetrahymena</taxon>
    </lineage>
</organism>
<feature type="compositionally biased region" description="Low complexity" evidence="2">
    <location>
        <begin position="90"/>
        <end position="103"/>
    </location>
</feature>
<dbReference type="HOGENOM" id="CLU_323534_0_0_1"/>
<protein>
    <submittedName>
        <fullName evidence="3">Uncharacterized protein</fullName>
    </submittedName>
</protein>
<feature type="compositionally biased region" description="Basic and acidic residues" evidence="2">
    <location>
        <begin position="65"/>
        <end position="74"/>
    </location>
</feature>
<dbReference type="AlphaFoldDB" id="Q23WL6"/>
<proteinExistence type="predicted"/>
<name>Q23WL6_TETTS</name>